<dbReference type="SUPFAM" id="SSF56801">
    <property type="entry name" value="Acetyl-CoA synthetase-like"/>
    <property type="match status" value="1"/>
</dbReference>
<feature type="domain" description="AMP-dependent synthetase/ligase" evidence="8">
    <location>
        <begin position="27"/>
        <end position="384"/>
    </location>
</feature>
<reference evidence="9" key="1">
    <citation type="submission" date="2022-12" db="EMBL/GenBank/DDBJ databases">
        <title>Genome assemblies of Blomia tropicalis.</title>
        <authorList>
            <person name="Cui Y."/>
        </authorList>
    </citation>
    <scope>NUCLEOTIDE SEQUENCE</scope>
    <source>
        <tissue evidence="9">Adult mites</tissue>
    </source>
</reference>
<keyword evidence="3" id="KW-0547">Nucleotide-binding</keyword>
<dbReference type="Proteomes" id="UP001142055">
    <property type="component" value="Chromosome 2"/>
</dbReference>
<comment type="catalytic activity">
    <reaction evidence="5">
        <text>a very long-chain fatty acid + ATP + CoA = a very long-chain fatty acyl-CoA + AMP + diphosphate</text>
        <dbReference type="Rhea" id="RHEA:54536"/>
        <dbReference type="ChEBI" id="CHEBI:30616"/>
        <dbReference type="ChEBI" id="CHEBI:33019"/>
        <dbReference type="ChEBI" id="CHEBI:57287"/>
        <dbReference type="ChEBI" id="CHEBI:58950"/>
        <dbReference type="ChEBI" id="CHEBI:138261"/>
        <dbReference type="ChEBI" id="CHEBI:456215"/>
    </reaction>
    <physiologicalReaction direction="left-to-right" evidence="5">
        <dbReference type="Rhea" id="RHEA:54537"/>
    </physiologicalReaction>
</comment>
<proteinExistence type="inferred from homology"/>
<accession>A0A9Q0RLX8</accession>
<dbReference type="InterPro" id="IPR000873">
    <property type="entry name" value="AMP-dep_synth/lig_dom"/>
</dbReference>
<dbReference type="Gene3D" id="3.30.300.30">
    <property type="match status" value="1"/>
</dbReference>
<evidence type="ECO:0000313" key="10">
    <source>
        <dbReference type="Proteomes" id="UP001142055"/>
    </source>
</evidence>
<evidence type="ECO:0000256" key="1">
    <source>
        <dbReference type="ARBA" id="ARBA00006432"/>
    </source>
</evidence>
<dbReference type="AlphaFoldDB" id="A0A9Q0RLX8"/>
<evidence type="ECO:0000256" key="4">
    <source>
        <dbReference type="ARBA" id="ARBA00022840"/>
    </source>
</evidence>
<evidence type="ECO:0000256" key="3">
    <source>
        <dbReference type="ARBA" id="ARBA00022741"/>
    </source>
</evidence>
<keyword evidence="2" id="KW-0436">Ligase</keyword>
<evidence type="ECO:0000256" key="6">
    <source>
        <dbReference type="ARBA" id="ARBA00041297"/>
    </source>
</evidence>
<comment type="catalytic activity">
    <reaction evidence="7">
        <text>tetracosanoate + ATP + CoA = tetracosanoyl-CoA + AMP + diphosphate</text>
        <dbReference type="Rhea" id="RHEA:33639"/>
        <dbReference type="ChEBI" id="CHEBI:30616"/>
        <dbReference type="ChEBI" id="CHEBI:31014"/>
        <dbReference type="ChEBI" id="CHEBI:33019"/>
        <dbReference type="ChEBI" id="CHEBI:57287"/>
        <dbReference type="ChEBI" id="CHEBI:65052"/>
        <dbReference type="ChEBI" id="CHEBI:456215"/>
    </reaction>
    <physiologicalReaction direction="left-to-right" evidence="7">
        <dbReference type="Rhea" id="RHEA:33640"/>
    </physiologicalReaction>
</comment>
<comment type="caution">
    <text evidence="9">The sequence shown here is derived from an EMBL/GenBank/DDBJ whole genome shotgun (WGS) entry which is preliminary data.</text>
</comment>
<dbReference type="GO" id="GO:0005524">
    <property type="term" value="F:ATP binding"/>
    <property type="evidence" value="ECO:0007669"/>
    <property type="project" value="UniProtKB-KW"/>
</dbReference>
<gene>
    <name evidence="9" type="ORF">RDWZM_004747</name>
</gene>
<comment type="similarity">
    <text evidence="1">Belongs to the ATP-dependent AMP-binding enzyme family.</text>
</comment>
<dbReference type="Pfam" id="PF00501">
    <property type="entry name" value="AMP-binding"/>
    <property type="match status" value="1"/>
</dbReference>
<dbReference type="GO" id="GO:0044539">
    <property type="term" value="P:long-chain fatty acid import into cell"/>
    <property type="evidence" value="ECO:0007669"/>
    <property type="project" value="TreeGrafter"/>
</dbReference>
<dbReference type="PANTHER" id="PTHR43107">
    <property type="entry name" value="LONG-CHAIN FATTY ACID TRANSPORT PROTEIN"/>
    <property type="match status" value="1"/>
</dbReference>
<dbReference type="EMBL" id="JAPWDV010000002">
    <property type="protein sequence ID" value="KAJ6218935.1"/>
    <property type="molecule type" value="Genomic_DNA"/>
</dbReference>
<evidence type="ECO:0000256" key="2">
    <source>
        <dbReference type="ARBA" id="ARBA00022598"/>
    </source>
</evidence>
<dbReference type="GO" id="GO:0005789">
    <property type="term" value="C:endoplasmic reticulum membrane"/>
    <property type="evidence" value="ECO:0007669"/>
    <property type="project" value="TreeGrafter"/>
</dbReference>
<evidence type="ECO:0000313" key="9">
    <source>
        <dbReference type="EMBL" id="KAJ6218935.1"/>
    </source>
</evidence>
<protein>
    <recommendedName>
        <fullName evidence="6">Long-chain-fatty-acid--CoA ligase</fullName>
    </recommendedName>
</protein>
<dbReference type="PANTHER" id="PTHR43107:SF15">
    <property type="entry name" value="FATTY ACID TRANSPORT PROTEIN 3, ISOFORM A"/>
    <property type="match status" value="1"/>
</dbReference>
<dbReference type="OMA" id="LIHIMIT"/>
<dbReference type="InterPro" id="IPR042099">
    <property type="entry name" value="ANL_N_sf"/>
</dbReference>
<dbReference type="FunFam" id="3.30.300.30:FF:000020">
    <property type="entry name" value="Long-chain fatty acid transporter"/>
    <property type="match status" value="1"/>
</dbReference>
<keyword evidence="4" id="KW-0067">ATP-binding</keyword>
<evidence type="ECO:0000256" key="7">
    <source>
        <dbReference type="ARBA" id="ARBA00048666"/>
    </source>
</evidence>
<sequence>MVSLSLCKISNTIQLDYVLEKTIIRQFDQVAHSLPNKTAIIHQGERTCFIDLLKQSYQIANWLESSLDLGLDDTKLPNESDSMKVEHSQIGLMLSNSPELIAFILGVARVRASSVLFNTNHRLDSLINSFNVTKCRVLIFDAKYLDAIIEVADQLPDYVQYFMYDRTKTEMDLNNNEETININNYQQYKGMTKTDLLKKEKKWENFAPILKQYPIEAPLKTYSYEMSDKLTYIFTSGTTGGAAKATPTDNVRFIVGYLSQMNAFGIRMDDNIYISLPLYHSFSLIIGVGQCLLGGTCVTLADRFSASRFWSDCQKYHCTSALYIGEICRYLLAQPISHAEKTHSLRMIHGLGLKKEIWKEFCTRFNIPRVCEFYGSSEGNINLFNISNVQGSCGLIPYYIPFIQYLYPIFLIKVDTVTMEPIRNENGLCQLAGPGDFGLIVGAIKPHLSYTKFLGYTSSKETSKKILRDIVKPGDCAFISGDLMMLDKFGNLYFKDRTGDTFRWKGENVSTTEVESIASQCLDHQLCTVYGVEIPDTDGRAGMIAIQSANPETDQTDLGAFYAYMKERVPEYAVPKLIRFTNQIETTSTHKLMKYQLRNEGFDLERIDSNDRLFYFDRQNVSYQPLTMDAYQRIMNGEIRF</sequence>
<dbReference type="GO" id="GO:0005886">
    <property type="term" value="C:plasma membrane"/>
    <property type="evidence" value="ECO:0007669"/>
    <property type="project" value="TreeGrafter"/>
</dbReference>
<organism evidence="9 10">
    <name type="scientific">Blomia tropicalis</name>
    <name type="common">Mite</name>
    <dbReference type="NCBI Taxonomy" id="40697"/>
    <lineage>
        <taxon>Eukaryota</taxon>
        <taxon>Metazoa</taxon>
        <taxon>Ecdysozoa</taxon>
        <taxon>Arthropoda</taxon>
        <taxon>Chelicerata</taxon>
        <taxon>Arachnida</taxon>
        <taxon>Acari</taxon>
        <taxon>Acariformes</taxon>
        <taxon>Sarcoptiformes</taxon>
        <taxon>Astigmata</taxon>
        <taxon>Glycyphagoidea</taxon>
        <taxon>Echimyopodidae</taxon>
        <taxon>Blomia</taxon>
    </lineage>
</organism>
<dbReference type="Gene3D" id="3.40.50.12780">
    <property type="entry name" value="N-terminal domain of ligase-like"/>
    <property type="match status" value="1"/>
</dbReference>
<keyword evidence="10" id="KW-1185">Reference proteome</keyword>
<dbReference type="InterPro" id="IPR045851">
    <property type="entry name" value="AMP-bd_C_sf"/>
</dbReference>
<evidence type="ECO:0000259" key="8">
    <source>
        <dbReference type="Pfam" id="PF00501"/>
    </source>
</evidence>
<evidence type="ECO:0000256" key="5">
    <source>
        <dbReference type="ARBA" id="ARBA00036527"/>
    </source>
</evidence>
<dbReference type="GO" id="GO:0004467">
    <property type="term" value="F:long-chain fatty acid-CoA ligase activity"/>
    <property type="evidence" value="ECO:0007669"/>
    <property type="project" value="TreeGrafter"/>
</dbReference>
<name>A0A9Q0RLX8_BLOTA</name>
<dbReference type="GO" id="GO:0005324">
    <property type="term" value="F:long-chain fatty acid transmembrane transporter activity"/>
    <property type="evidence" value="ECO:0007669"/>
    <property type="project" value="TreeGrafter"/>
</dbReference>